<name>A0A2S9QLB4_9MICO</name>
<evidence type="ECO:0000313" key="7">
    <source>
        <dbReference type="Proteomes" id="UP000238650"/>
    </source>
</evidence>
<dbReference type="CDD" id="cd00452">
    <property type="entry name" value="KDPG_aldolase"/>
    <property type="match status" value="1"/>
</dbReference>
<evidence type="ECO:0000256" key="1">
    <source>
        <dbReference type="ARBA" id="ARBA00004761"/>
    </source>
</evidence>
<reference evidence="6 7" key="1">
    <citation type="journal article" date="2017" name="New Microbes New Infect">
        <title>Genome sequence of 'Leucobacter massiliensis' sp. nov. isolated from human pharynx after travel to the 2014 Hajj.</title>
        <authorList>
            <person name="Leangapichart T."/>
            <person name="Gautret P."/>
            <person name="Nguyen T.T."/>
            <person name="Armstrong N."/>
            <person name="Rolain J.M."/>
        </authorList>
    </citation>
    <scope>NUCLEOTIDE SEQUENCE [LARGE SCALE GENOMIC DNA]</scope>
    <source>
        <strain evidence="6 7">122RC15</strain>
    </source>
</reference>
<evidence type="ECO:0000313" key="6">
    <source>
        <dbReference type="EMBL" id="PRI10372.1"/>
    </source>
</evidence>
<dbReference type="AlphaFoldDB" id="A0A2S9QLB4"/>
<dbReference type="SUPFAM" id="SSF51569">
    <property type="entry name" value="Aldolase"/>
    <property type="match status" value="1"/>
</dbReference>
<comment type="similarity">
    <text evidence="2">Belongs to the KHG/KDPG aldolase family.</text>
</comment>
<dbReference type="PANTHER" id="PTHR30246">
    <property type="entry name" value="2-KETO-3-DEOXY-6-PHOSPHOGLUCONATE ALDOLASE"/>
    <property type="match status" value="1"/>
</dbReference>
<dbReference type="InterPro" id="IPR000887">
    <property type="entry name" value="Aldlse_KDPG_KHG"/>
</dbReference>
<dbReference type="InterPro" id="IPR013785">
    <property type="entry name" value="Aldolase_TIM"/>
</dbReference>
<proteinExistence type="inferred from homology"/>
<gene>
    <name evidence="6" type="ORF">B4915_12005</name>
</gene>
<comment type="caution">
    <text evidence="6">The sequence shown here is derived from an EMBL/GenBank/DDBJ whole genome shotgun (WGS) entry which is preliminary data.</text>
</comment>
<dbReference type="Gene3D" id="3.20.20.70">
    <property type="entry name" value="Aldolase class I"/>
    <property type="match status" value="1"/>
</dbReference>
<dbReference type="PANTHER" id="PTHR30246:SF1">
    <property type="entry name" value="2-DEHYDRO-3-DEOXY-6-PHOSPHOGALACTONATE ALDOLASE-RELATED"/>
    <property type="match status" value="1"/>
</dbReference>
<evidence type="ECO:0000256" key="3">
    <source>
        <dbReference type="ARBA" id="ARBA00011233"/>
    </source>
</evidence>
<evidence type="ECO:0000256" key="2">
    <source>
        <dbReference type="ARBA" id="ARBA00006906"/>
    </source>
</evidence>
<dbReference type="Pfam" id="PF01081">
    <property type="entry name" value="Aldolase"/>
    <property type="match status" value="1"/>
</dbReference>
<keyword evidence="5" id="KW-0119">Carbohydrate metabolism</keyword>
<dbReference type="RefSeq" id="WP_105806065.1">
    <property type="nucleotide sequence ID" value="NZ_MWZD01000020.1"/>
</dbReference>
<dbReference type="GO" id="GO:0016829">
    <property type="term" value="F:lyase activity"/>
    <property type="evidence" value="ECO:0007669"/>
    <property type="project" value="UniProtKB-KW"/>
</dbReference>
<dbReference type="EMBL" id="MWZD01000020">
    <property type="protein sequence ID" value="PRI10372.1"/>
    <property type="molecule type" value="Genomic_DNA"/>
</dbReference>
<organism evidence="6 7">
    <name type="scientific">Leucobacter massiliensis</name>
    <dbReference type="NCBI Taxonomy" id="1686285"/>
    <lineage>
        <taxon>Bacteria</taxon>
        <taxon>Bacillati</taxon>
        <taxon>Actinomycetota</taxon>
        <taxon>Actinomycetes</taxon>
        <taxon>Micrococcales</taxon>
        <taxon>Microbacteriaceae</taxon>
        <taxon>Leucobacter</taxon>
    </lineage>
</organism>
<comment type="pathway">
    <text evidence="1">Carbohydrate acid metabolism.</text>
</comment>
<dbReference type="Proteomes" id="UP000238650">
    <property type="component" value="Unassembled WGS sequence"/>
</dbReference>
<keyword evidence="7" id="KW-1185">Reference proteome</keyword>
<protein>
    <recommendedName>
        <fullName evidence="8">2-dehydro-3-deoxyphosphogluconate aldolase</fullName>
    </recommendedName>
</protein>
<accession>A0A2S9QLB4</accession>
<evidence type="ECO:0008006" key="8">
    <source>
        <dbReference type="Google" id="ProtNLM"/>
    </source>
</evidence>
<keyword evidence="4" id="KW-0456">Lyase</keyword>
<evidence type="ECO:0000256" key="5">
    <source>
        <dbReference type="ARBA" id="ARBA00023277"/>
    </source>
</evidence>
<sequence>MSAPATLSIVTAVLRGRDSARVAAVSEALAEAGIGRIELTLTTPGTLGAVRTARAAAAGRALVGVGTVLDRGTAAAAVESGAEFLVTPGVAPEVAEIASAQGIPLMMGALSPSEVMRAAACGADEIKIFPASAVGPGYLRALAGPLPQLRFVPSGGVNAAGATAWLRAGAAGLSIGGPLIGDALDGGPLPALRERLAELRAALQERS</sequence>
<evidence type="ECO:0000256" key="4">
    <source>
        <dbReference type="ARBA" id="ARBA00023239"/>
    </source>
</evidence>
<comment type="subunit">
    <text evidence="3">Homotrimer.</text>
</comment>
<dbReference type="OrthoDB" id="9805177at2"/>